<dbReference type="Gene3D" id="3.30.70.2690">
    <property type="entry name" value="LOR/SDH bifunctional enzyme, conserved domain"/>
    <property type="match status" value="1"/>
</dbReference>
<dbReference type="InterPro" id="IPR043009">
    <property type="entry name" value="LOR/SDH_bifunc_enz_cons_dom_sf"/>
</dbReference>
<protein>
    <recommendedName>
        <fullName evidence="2">LOR/SDH bifunctional enzyme conserved domain-containing protein</fullName>
    </recommendedName>
</protein>
<evidence type="ECO:0000256" key="1">
    <source>
        <dbReference type="ARBA" id="ARBA00023027"/>
    </source>
</evidence>
<keyword evidence="1" id="KW-0520">NAD</keyword>
<evidence type="ECO:0000313" key="3">
    <source>
        <dbReference type="EMBL" id="KAK7396706.1"/>
    </source>
</evidence>
<evidence type="ECO:0000313" key="4">
    <source>
        <dbReference type="Proteomes" id="UP001386955"/>
    </source>
</evidence>
<dbReference type="InterPro" id="IPR007545">
    <property type="entry name" value="LOR/SDH_bifunc_enz_cons_dom"/>
</dbReference>
<dbReference type="AlphaFoldDB" id="A0AAN9SHS6"/>
<dbReference type="Proteomes" id="UP001386955">
    <property type="component" value="Unassembled WGS sequence"/>
</dbReference>
<organism evidence="3 4">
    <name type="scientific">Psophocarpus tetragonolobus</name>
    <name type="common">Winged bean</name>
    <name type="synonym">Dolichos tetragonolobus</name>
    <dbReference type="NCBI Taxonomy" id="3891"/>
    <lineage>
        <taxon>Eukaryota</taxon>
        <taxon>Viridiplantae</taxon>
        <taxon>Streptophyta</taxon>
        <taxon>Embryophyta</taxon>
        <taxon>Tracheophyta</taxon>
        <taxon>Spermatophyta</taxon>
        <taxon>Magnoliopsida</taxon>
        <taxon>eudicotyledons</taxon>
        <taxon>Gunneridae</taxon>
        <taxon>Pentapetalae</taxon>
        <taxon>rosids</taxon>
        <taxon>fabids</taxon>
        <taxon>Fabales</taxon>
        <taxon>Fabaceae</taxon>
        <taxon>Papilionoideae</taxon>
        <taxon>50 kb inversion clade</taxon>
        <taxon>NPAAA clade</taxon>
        <taxon>indigoferoid/millettioid clade</taxon>
        <taxon>Phaseoleae</taxon>
        <taxon>Psophocarpus</taxon>
    </lineage>
</organism>
<reference evidence="3 4" key="1">
    <citation type="submission" date="2024-01" db="EMBL/GenBank/DDBJ databases">
        <title>The genomes of 5 underutilized Papilionoideae crops provide insights into root nodulation and disease resistanc.</title>
        <authorList>
            <person name="Jiang F."/>
        </authorList>
    </citation>
    <scope>NUCLEOTIDE SEQUENCE [LARGE SCALE GENOMIC DNA]</scope>
    <source>
        <strain evidence="3">DUOXIRENSHENG_FW03</strain>
        <tissue evidence="3">Leaves</tissue>
    </source>
</reference>
<evidence type="ECO:0000259" key="2">
    <source>
        <dbReference type="Pfam" id="PF04455"/>
    </source>
</evidence>
<sequence length="144" mass="16497">MHILSIIIPLSMQKYHHMHLLLVSPYLSGHLFDQVLIDEDLDIVEVAGGSFHLVNCHVDQSMKAVLFLNLKWKLSSKRWAKAQSNCGALATTVIFQMEDNFECQTDVEIIVGFLYVKDAEQLRYDVQQHLWRLGTQLRNCGING</sequence>
<accession>A0AAN9SHS6</accession>
<name>A0AAN9SHS6_PSOTE</name>
<feature type="domain" description="LOR/SDH bifunctional enzyme conserved" evidence="2">
    <location>
        <begin position="27"/>
        <end position="64"/>
    </location>
</feature>
<keyword evidence="4" id="KW-1185">Reference proteome</keyword>
<dbReference type="EMBL" id="JAYMYS010000004">
    <property type="protein sequence ID" value="KAK7396706.1"/>
    <property type="molecule type" value="Genomic_DNA"/>
</dbReference>
<comment type="caution">
    <text evidence="3">The sequence shown here is derived from an EMBL/GenBank/DDBJ whole genome shotgun (WGS) entry which is preliminary data.</text>
</comment>
<proteinExistence type="predicted"/>
<gene>
    <name evidence="3" type="ORF">VNO78_17864</name>
</gene>
<dbReference type="Pfam" id="PF04455">
    <property type="entry name" value="Saccharop_dh_N"/>
    <property type="match status" value="1"/>
</dbReference>